<dbReference type="GO" id="GO:0016020">
    <property type="term" value="C:membrane"/>
    <property type="evidence" value="ECO:0007669"/>
    <property type="project" value="UniProtKB-SubCell"/>
</dbReference>
<proteinExistence type="inferred from homology"/>
<accession>A0A1I3EQN9</accession>
<dbReference type="EMBL" id="FOPU01000052">
    <property type="protein sequence ID" value="SFI01315.1"/>
    <property type="molecule type" value="Genomic_DNA"/>
</dbReference>
<keyword evidence="9" id="KW-1185">Reference proteome</keyword>
<feature type="transmembrane region" description="Helical" evidence="6">
    <location>
        <begin position="193"/>
        <end position="220"/>
    </location>
</feature>
<feature type="transmembrane region" description="Helical" evidence="6">
    <location>
        <begin position="118"/>
        <end position="139"/>
    </location>
</feature>
<dbReference type="InterPro" id="IPR037185">
    <property type="entry name" value="EmrE-like"/>
</dbReference>
<feature type="domain" description="EamA" evidence="7">
    <location>
        <begin position="173"/>
        <end position="298"/>
    </location>
</feature>
<evidence type="ECO:0000256" key="5">
    <source>
        <dbReference type="ARBA" id="ARBA00023136"/>
    </source>
</evidence>
<feature type="transmembrane region" description="Helical" evidence="6">
    <location>
        <begin position="146"/>
        <end position="163"/>
    </location>
</feature>
<sequence length="313" mass="33240">MRAPLSSVDRPVRSAPVSAALQASPADNLRGTLLMILSMAAFTCNDAVMKTVTQSLPLYESVAIRGAMVLALMLAVARAQGGLRLRVPRRDLGPLLLRSSADVVSTLLYLLALRQMALADLSAIMQALPLAVTLTAALFFGERLGWRRLLAIGVGFVGVMLILRPGTGAFDVWSVLALAAMLLIVLRDMATRLFSVGVGSSTVAFYAALTVMLSGFVMAGSEAWRMPSGGEFALLLLSAAFLAVGYLTAVATMRVGEISFVAPFRYTSLVWAILLGLLVFGDWPDLWTWAGSALVVGAGIYTILRERKVGGTS</sequence>
<keyword evidence="5 6" id="KW-0472">Membrane</keyword>
<dbReference type="PANTHER" id="PTHR22911:SF6">
    <property type="entry name" value="SOLUTE CARRIER FAMILY 35 MEMBER G1"/>
    <property type="match status" value="1"/>
</dbReference>
<dbReference type="Proteomes" id="UP000183635">
    <property type="component" value="Unassembled WGS sequence"/>
</dbReference>
<dbReference type="Pfam" id="PF00892">
    <property type="entry name" value="EamA"/>
    <property type="match status" value="2"/>
</dbReference>
<evidence type="ECO:0000256" key="2">
    <source>
        <dbReference type="ARBA" id="ARBA00009853"/>
    </source>
</evidence>
<feature type="transmembrane region" description="Helical" evidence="6">
    <location>
        <begin position="263"/>
        <end position="280"/>
    </location>
</feature>
<gene>
    <name evidence="8" type="ORF">SAMN04488021_15218</name>
</gene>
<feature type="transmembrane region" description="Helical" evidence="6">
    <location>
        <begin position="286"/>
        <end position="304"/>
    </location>
</feature>
<evidence type="ECO:0000256" key="4">
    <source>
        <dbReference type="ARBA" id="ARBA00022989"/>
    </source>
</evidence>
<evidence type="ECO:0000256" key="3">
    <source>
        <dbReference type="ARBA" id="ARBA00022692"/>
    </source>
</evidence>
<evidence type="ECO:0000256" key="6">
    <source>
        <dbReference type="SAM" id="Phobius"/>
    </source>
</evidence>
<keyword evidence="3 6" id="KW-0812">Transmembrane</keyword>
<evidence type="ECO:0000313" key="8">
    <source>
        <dbReference type="EMBL" id="SFI01315.1"/>
    </source>
</evidence>
<evidence type="ECO:0000256" key="1">
    <source>
        <dbReference type="ARBA" id="ARBA00004141"/>
    </source>
</evidence>
<feature type="transmembrane region" description="Helical" evidence="6">
    <location>
        <begin position="169"/>
        <end position="186"/>
    </location>
</feature>
<protein>
    <submittedName>
        <fullName evidence="8">Permease of the drug/metabolite transporter (DMT) superfamily</fullName>
    </submittedName>
</protein>
<dbReference type="STRING" id="34004.SAMN04488021_15218"/>
<dbReference type="RefSeq" id="WP_083412954.1">
    <property type="nucleotide sequence ID" value="NZ_CBCRYP010000052.1"/>
</dbReference>
<name>A0A1I3EQN9_9RHOB</name>
<feature type="domain" description="EamA" evidence="7">
    <location>
        <begin position="30"/>
        <end position="163"/>
    </location>
</feature>
<dbReference type="InterPro" id="IPR000620">
    <property type="entry name" value="EamA_dom"/>
</dbReference>
<keyword evidence="4 6" id="KW-1133">Transmembrane helix</keyword>
<comment type="subcellular location">
    <subcellularLocation>
        <location evidence="1">Membrane</location>
        <topology evidence="1">Multi-pass membrane protein</topology>
    </subcellularLocation>
</comment>
<feature type="transmembrane region" description="Helical" evidence="6">
    <location>
        <begin position="232"/>
        <end position="251"/>
    </location>
</feature>
<evidence type="ECO:0000313" key="9">
    <source>
        <dbReference type="Proteomes" id="UP000183635"/>
    </source>
</evidence>
<organism evidence="8 9">
    <name type="scientific">Paracoccus aminovorans</name>
    <dbReference type="NCBI Taxonomy" id="34004"/>
    <lineage>
        <taxon>Bacteria</taxon>
        <taxon>Pseudomonadati</taxon>
        <taxon>Pseudomonadota</taxon>
        <taxon>Alphaproteobacteria</taxon>
        <taxon>Rhodobacterales</taxon>
        <taxon>Paracoccaceae</taxon>
        <taxon>Paracoccus</taxon>
    </lineage>
</organism>
<dbReference type="SUPFAM" id="SSF103481">
    <property type="entry name" value="Multidrug resistance efflux transporter EmrE"/>
    <property type="match status" value="2"/>
</dbReference>
<dbReference type="PANTHER" id="PTHR22911">
    <property type="entry name" value="ACYL-MALONYL CONDENSING ENZYME-RELATED"/>
    <property type="match status" value="1"/>
</dbReference>
<evidence type="ECO:0000259" key="7">
    <source>
        <dbReference type="Pfam" id="PF00892"/>
    </source>
</evidence>
<comment type="similarity">
    <text evidence="2">Belongs to the drug/metabolite transporter (DMT) superfamily. 10 TMS drug/metabolite exporter (DME) (TC 2.A.7.3) family.</text>
</comment>
<dbReference type="AlphaFoldDB" id="A0A1I3EQN9"/>
<dbReference type="Gene3D" id="1.10.3730.20">
    <property type="match status" value="1"/>
</dbReference>
<reference evidence="8 9" key="1">
    <citation type="submission" date="2016-10" db="EMBL/GenBank/DDBJ databases">
        <authorList>
            <person name="de Groot N.N."/>
        </authorList>
    </citation>
    <scope>NUCLEOTIDE SEQUENCE [LARGE SCALE GENOMIC DNA]</scope>
    <source>
        <strain evidence="8 9">DSM 8537</strain>
    </source>
</reference>